<keyword evidence="14" id="KW-1185">Reference proteome</keyword>
<dbReference type="GO" id="GO:0005634">
    <property type="term" value="C:nucleus"/>
    <property type="evidence" value="ECO:0007669"/>
    <property type="project" value="UniProtKB-SubCell"/>
</dbReference>
<dbReference type="Proteomes" id="UP000799302">
    <property type="component" value="Unassembled WGS sequence"/>
</dbReference>
<accession>A0A6A6U5Y1</accession>
<feature type="domain" description="N-acetyltransferase ESCO acetyl-transferase" evidence="12">
    <location>
        <begin position="311"/>
        <end position="379"/>
    </location>
</feature>
<keyword evidence="7" id="KW-0539">Nucleus</keyword>
<evidence type="ECO:0000256" key="7">
    <source>
        <dbReference type="ARBA" id="ARBA00023242"/>
    </source>
</evidence>
<keyword evidence="5" id="KW-0863">Zinc-finger</keyword>
<name>A0A6A6U5Y1_9PEZI</name>
<feature type="compositionally biased region" description="Low complexity" evidence="10">
    <location>
        <begin position="37"/>
        <end position="49"/>
    </location>
</feature>
<keyword evidence="6" id="KW-0862">Zinc</keyword>
<keyword evidence="4" id="KW-0479">Metal-binding</keyword>
<evidence type="ECO:0000256" key="3">
    <source>
        <dbReference type="ARBA" id="ARBA00022679"/>
    </source>
</evidence>
<keyword evidence="9" id="KW-0012">Acyltransferase</keyword>
<feature type="domain" description="N-acetyltransferase ESCO zinc-finger" evidence="11">
    <location>
        <begin position="138"/>
        <end position="174"/>
    </location>
</feature>
<dbReference type="GO" id="GO:0000785">
    <property type="term" value="C:chromatin"/>
    <property type="evidence" value="ECO:0007669"/>
    <property type="project" value="TreeGrafter"/>
</dbReference>
<gene>
    <name evidence="13" type="ORF">BT63DRAFT_327709</name>
</gene>
<evidence type="ECO:0000259" key="11">
    <source>
        <dbReference type="Pfam" id="PF13878"/>
    </source>
</evidence>
<sequence>MTKRKYGSRAASLPSATSSSPKRRRVEDPQPQPTRRPTPQQKVKVTQQTFLQSWLKKPIESSSPVPSSPIAKLSDTPPSSPPPADPQLSPESPEFLHTRKPTFSFLRRPRSAPAPLSQSPSTGNKPAAPKQPDKDLKQLAIDLGGPTTITCTECSMSYTPSQPGDAALHTRHHAAQLGVIDMSPGLYAEVINEAVWRDKAADECVIRVGRRDKQALRAFAERVLAVASQDLGAVVIEQARLWGEIQLSKGFKEDRYRFFLFLRKRRCVGMVLAERITQGFMVEDDETVLENGEDNRSQRPRTLKIGQEACPATLGISRIWTSTSARRQGISVKLLNATRSHFQPMITTSRSKMAFSQPTELGTAVARKWFGKKSDWLVYSD</sequence>
<dbReference type="OrthoDB" id="428854at2759"/>
<feature type="compositionally biased region" description="Low complexity" evidence="10">
    <location>
        <begin position="8"/>
        <end position="20"/>
    </location>
</feature>
<dbReference type="EMBL" id="MU004238">
    <property type="protein sequence ID" value="KAF2667046.1"/>
    <property type="molecule type" value="Genomic_DNA"/>
</dbReference>
<evidence type="ECO:0000256" key="4">
    <source>
        <dbReference type="ARBA" id="ARBA00022723"/>
    </source>
</evidence>
<dbReference type="InterPro" id="IPR028009">
    <property type="entry name" value="ESCO_Acetyltransf_dom"/>
</dbReference>
<dbReference type="Pfam" id="PF13878">
    <property type="entry name" value="zf-C2H2_3"/>
    <property type="match status" value="1"/>
</dbReference>
<evidence type="ECO:0000313" key="13">
    <source>
        <dbReference type="EMBL" id="KAF2667046.1"/>
    </source>
</evidence>
<dbReference type="Pfam" id="PF13880">
    <property type="entry name" value="Acetyltransf_13"/>
    <property type="match status" value="1"/>
</dbReference>
<dbReference type="InterPro" id="IPR028005">
    <property type="entry name" value="AcTrfase_ESCO_Znf_dom"/>
</dbReference>
<evidence type="ECO:0000256" key="9">
    <source>
        <dbReference type="ARBA" id="ARBA00023315"/>
    </source>
</evidence>
<protein>
    <recommendedName>
        <fullName evidence="15">Sister chromatid cohesion acetyltransferase Eco1</fullName>
    </recommendedName>
</protein>
<comment type="subcellular location">
    <subcellularLocation>
        <location evidence="1">Nucleus</location>
    </subcellularLocation>
</comment>
<evidence type="ECO:0000256" key="6">
    <source>
        <dbReference type="ARBA" id="ARBA00022833"/>
    </source>
</evidence>
<keyword evidence="3" id="KW-0808">Transferase</keyword>
<reference evidence="13" key="1">
    <citation type="journal article" date="2020" name="Stud. Mycol.">
        <title>101 Dothideomycetes genomes: a test case for predicting lifestyles and emergence of pathogens.</title>
        <authorList>
            <person name="Haridas S."/>
            <person name="Albert R."/>
            <person name="Binder M."/>
            <person name="Bloem J."/>
            <person name="Labutti K."/>
            <person name="Salamov A."/>
            <person name="Andreopoulos B."/>
            <person name="Baker S."/>
            <person name="Barry K."/>
            <person name="Bills G."/>
            <person name="Bluhm B."/>
            <person name="Cannon C."/>
            <person name="Castanera R."/>
            <person name="Culley D."/>
            <person name="Daum C."/>
            <person name="Ezra D."/>
            <person name="Gonzalez J."/>
            <person name="Henrissat B."/>
            <person name="Kuo A."/>
            <person name="Liang C."/>
            <person name="Lipzen A."/>
            <person name="Lutzoni F."/>
            <person name="Magnuson J."/>
            <person name="Mondo S."/>
            <person name="Nolan M."/>
            <person name="Ohm R."/>
            <person name="Pangilinan J."/>
            <person name="Park H.-J."/>
            <person name="Ramirez L."/>
            <person name="Alfaro M."/>
            <person name="Sun H."/>
            <person name="Tritt A."/>
            <person name="Yoshinaga Y."/>
            <person name="Zwiers L.-H."/>
            <person name="Turgeon B."/>
            <person name="Goodwin S."/>
            <person name="Spatafora J."/>
            <person name="Crous P."/>
            <person name="Grigoriev I."/>
        </authorList>
    </citation>
    <scope>NUCLEOTIDE SEQUENCE</scope>
    <source>
        <strain evidence="13">CBS 115976</strain>
    </source>
</reference>
<comment type="similarity">
    <text evidence="2">Belongs to the acetyltransferase family. ECO subfamily.</text>
</comment>
<evidence type="ECO:0000256" key="2">
    <source>
        <dbReference type="ARBA" id="ARBA00005816"/>
    </source>
</evidence>
<dbReference type="PANTHER" id="PTHR45884:SF2">
    <property type="entry name" value="N-ACETYLTRANSFERASE ECO"/>
    <property type="match status" value="1"/>
</dbReference>
<evidence type="ECO:0000256" key="1">
    <source>
        <dbReference type="ARBA" id="ARBA00004123"/>
    </source>
</evidence>
<evidence type="ECO:0000256" key="10">
    <source>
        <dbReference type="SAM" id="MobiDB-lite"/>
    </source>
</evidence>
<evidence type="ECO:0000313" key="14">
    <source>
        <dbReference type="Proteomes" id="UP000799302"/>
    </source>
</evidence>
<evidence type="ECO:0000259" key="12">
    <source>
        <dbReference type="Pfam" id="PF13880"/>
    </source>
</evidence>
<keyword evidence="8" id="KW-0131">Cell cycle</keyword>
<evidence type="ECO:0000256" key="8">
    <source>
        <dbReference type="ARBA" id="ARBA00023306"/>
    </source>
</evidence>
<evidence type="ECO:0008006" key="15">
    <source>
        <dbReference type="Google" id="ProtNLM"/>
    </source>
</evidence>
<evidence type="ECO:0000256" key="5">
    <source>
        <dbReference type="ARBA" id="ARBA00022771"/>
    </source>
</evidence>
<dbReference type="GO" id="GO:0061733">
    <property type="term" value="F:protein-lysine-acetyltransferase activity"/>
    <property type="evidence" value="ECO:0007669"/>
    <property type="project" value="TreeGrafter"/>
</dbReference>
<dbReference type="PANTHER" id="PTHR45884">
    <property type="entry name" value="N-ACETYLTRANSFERASE ECO"/>
    <property type="match status" value="1"/>
</dbReference>
<dbReference type="GO" id="GO:0007064">
    <property type="term" value="P:mitotic sister chromatid cohesion"/>
    <property type="evidence" value="ECO:0007669"/>
    <property type="project" value="TreeGrafter"/>
</dbReference>
<feature type="region of interest" description="Disordered" evidence="10">
    <location>
        <begin position="1"/>
        <end position="133"/>
    </location>
</feature>
<organism evidence="13 14">
    <name type="scientific">Microthyrium microscopicum</name>
    <dbReference type="NCBI Taxonomy" id="703497"/>
    <lineage>
        <taxon>Eukaryota</taxon>
        <taxon>Fungi</taxon>
        <taxon>Dikarya</taxon>
        <taxon>Ascomycota</taxon>
        <taxon>Pezizomycotina</taxon>
        <taxon>Dothideomycetes</taxon>
        <taxon>Dothideomycetes incertae sedis</taxon>
        <taxon>Microthyriales</taxon>
        <taxon>Microthyriaceae</taxon>
        <taxon>Microthyrium</taxon>
    </lineage>
</organism>
<dbReference type="AlphaFoldDB" id="A0A6A6U5Y1"/>
<proteinExistence type="inferred from homology"/>
<dbReference type="GO" id="GO:0008270">
    <property type="term" value="F:zinc ion binding"/>
    <property type="evidence" value="ECO:0007669"/>
    <property type="project" value="UniProtKB-KW"/>
</dbReference>